<evidence type="ECO:0000313" key="2">
    <source>
        <dbReference type="Proteomes" id="UP000249254"/>
    </source>
</evidence>
<evidence type="ECO:0000313" key="1">
    <source>
        <dbReference type="EMBL" id="RAK54528.1"/>
    </source>
</evidence>
<protein>
    <recommendedName>
        <fullName evidence="3">HTH iclR-type domain-containing protein</fullName>
    </recommendedName>
</protein>
<keyword evidence="2" id="KW-1185">Reference proteome</keyword>
<dbReference type="Proteomes" id="UP000249254">
    <property type="component" value="Unassembled WGS sequence"/>
</dbReference>
<dbReference type="RefSeq" id="WP_111528279.1">
    <property type="nucleotide sequence ID" value="NZ_JBHRSG010000004.1"/>
</dbReference>
<dbReference type="InterPro" id="IPR036388">
    <property type="entry name" value="WH-like_DNA-bd_sf"/>
</dbReference>
<dbReference type="Gene3D" id="1.10.10.10">
    <property type="entry name" value="Winged helix-like DNA-binding domain superfamily/Winged helix DNA-binding domain"/>
    <property type="match status" value="1"/>
</dbReference>
<proteinExistence type="predicted"/>
<organism evidence="1 2">
    <name type="scientific">Phenylobacterium soli</name>
    <dbReference type="NCBI Taxonomy" id="2170551"/>
    <lineage>
        <taxon>Bacteria</taxon>
        <taxon>Pseudomonadati</taxon>
        <taxon>Pseudomonadota</taxon>
        <taxon>Alphaproteobacteria</taxon>
        <taxon>Caulobacterales</taxon>
        <taxon>Caulobacteraceae</taxon>
        <taxon>Phenylobacterium</taxon>
    </lineage>
</organism>
<reference evidence="2" key="1">
    <citation type="submission" date="2018-05" db="EMBL/GenBank/DDBJ databases">
        <authorList>
            <person name="Li X."/>
        </authorList>
    </citation>
    <scope>NUCLEOTIDE SEQUENCE [LARGE SCALE GENOMIC DNA]</scope>
    <source>
        <strain evidence="2">LX32</strain>
    </source>
</reference>
<evidence type="ECO:0008006" key="3">
    <source>
        <dbReference type="Google" id="ProtNLM"/>
    </source>
</evidence>
<name>A0A328ANV1_9CAUL</name>
<dbReference type="AlphaFoldDB" id="A0A328ANV1"/>
<gene>
    <name evidence="1" type="ORF">DJ017_08340</name>
</gene>
<dbReference type="OrthoDB" id="7549698at2"/>
<accession>A0A328ANV1</accession>
<comment type="caution">
    <text evidence="1">The sequence shown here is derived from an EMBL/GenBank/DDBJ whole genome shotgun (WGS) entry which is preliminary data.</text>
</comment>
<sequence>MADTLTPPDRMVELRERALIPLSGAFMLDQARTGIAGMDTRDSLLVLAINQANIAPLTRDPEARQRYGGLESPAPDEERRPVSLSAIAASLNLPYETVRRRTRRLEELGVCALTPQGPIVPESFLASPAYLQSVVVAHLRLHRFYQDVRAAGLMEPLPPSRYPPEPTVPIRASLRLISDYLLRTTELLMGLTGDVISGLALFGLLSAGDTLPPPVSLTAVLARRIGMPHETVRRHLAELANLGWCVRAGRGFTVSEEILARPEMRALFRDNAINLQRLFTALAERGLIEAWERLGLPGQPSPG</sequence>
<dbReference type="EMBL" id="QFYQ01000001">
    <property type="protein sequence ID" value="RAK54528.1"/>
    <property type="molecule type" value="Genomic_DNA"/>
</dbReference>